<dbReference type="UniPathway" id="UPA00219"/>
<keyword evidence="5 6" id="KW-0961">Cell wall biogenesis/degradation</keyword>
<protein>
    <submittedName>
        <fullName evidence="9">ErfK/YbiS/YcfS/YnhG</fullName>
    </submittedName>
</protein>
<dbReference type="GO" id="GO:0018104">
    <property type="term" value="P:peptidoglycan-protein cross-linking"/>
    <property type="evidence" value="ECO:0007669"/>
    <property type="project" value="TreeGrafter"/>
</dbReference>
<feature type="active site" description="Nucleophile" evidence="6">
    <location>
        <position position="198"/>
    </location>
</feature>
<evidence type="ECO:0000256" key="3">
    <source>
        <dbReference type="ARBA" id="ARBA00022960"/>
    </source>
</evidence>
<evidence type="ECO:0000259" key="8">
    <source>
        <dbReference type="PROSITE" id="PS52029"/>
    </source>
</evidence>
<dbReference type="SUPFAM" id="SSF141523">
    <property type="entry name" value="L,D-transpeptidase catalytic domain-like"/>
    <property type="match status" value="1"/>
</dbReference>
<evidence type="ECO:0000256" key="4">
    <source>
        <dbReference type="ARBA" id="ARBA00022984"/>
    </source>
</evidence>
<keyword evidence="7" id="KW-0812">Transmembrane</keyword>
<dbReference type="PATRIC" id="fig|525328.13.peg.482"/>
<dbReference type="AlphaFoldDB" id="C8PC04"/>
<comment type="pathway">
    <text evidence="1 6">Cell wall biogenesis; peptidoglycan biosynthesis.</text>
</comment>
<name>C8PC04_9LACO</name>
<dbReference type="GO" id="GO:0071555">
    <property type="term" value="P:cell wall organization"/>
    <property type="evidence" value="ECO:0007669"/>
    <property type="project" value="UniProtKB-UniRule"/>
</dbReference>
<dbReference type="Gene3D" id="2.40.440.10">
    <property type="entry name" value="L,D-transpeptidase catalytic domain-like"/>
    <property type="match status" value="1"/>
</dbReference>
<feature type="active site" description="Proton donor/acceptor" evidence="6">
    <location>
        <position position="171"/>
    </location>
</feature>
<dbReference type="InterPro" id="IPR050979">
    <property type="entry name" value="LD-transpeptidase"/>
</dbReference>
<comment type="caution">
    <text evidence="9">The sequence shown here is derived from an EMBL/GenBank/DDBJ whole genome shotgun (WGS) entry which is preliminary data.</text>
</comment>
<keyword evidence="3 6" id="KW-0133">Cell shape</keyword>
<dbReference type="GO" id="GO:0016740">
    <property type="term" value="F:transferase activity"/>
    <property type="evidence" value="ECO:0007669"/>
    <property type="project" value="UniProtKB-KW"/>
</dbReference>
<evidence type="ECO:0000256" key="7">
    <source>
        <dbReference type="SAM" id="Phobius"/>
    </source>
</evidence>
<dbReference type="HOGENOM" id="CLU_089260_0_1_9"/>
<keyword evidence="10" id="KW-1185">Reference proteome</keyword>
<dbReference type="PANTHER" id="PTHR30582">
    <property type="entry name" value="L,D-TRANSPEPTIDASE"/>
    <property type="match status" value="1"/>
</dbReference>
<proteinExistence type="predicted"/>
<keyword evidence="2" id="KW-0808">Transferase</keyword>
<dbReference type="PANTHER" id="PTHR30582:SF2">
    <property type="entry name" value="L,D-TRANSPEPTIDASE YCIB-RELATED"/>
    <property type="match status" value="1"/>
</dbReference>
<evidence type="ECO:0000256" key="1">
    <source>
        <dbReference type="ARBA" id="ARBA00004752"/>
    </source>
</evidence>
<evidence type="ECO:0000313" key="9">
    <source>
        <dbReference type="EMBL" id="EEW52303.1"/>
    </source>
</evidence>
<sequence>MLIIFNKTNLNIKIKHFKFGYIAVSIVVVFAMAMASCVFARKNSKHSSTLRTSKVSLQKKIFRPYPDPTDLVKEGEWQKSSEKKAYPNLKKVKKLVIRVSVKGNRVYLLDNNKVIYTMLASCGKYKNGKSLTPLGKYQIIGGRGDKFFNSKLNEGALNWVSWTENCVYLFHSVPICKNQKINKSEAAKLGKQPASNGCIRLSLPDSKWLMDNVPTGTPVVIKTH</sequence>
<dbReference type="Pfam" id="PF03734">
    <property type="entry name" value="YkuD"/>
    <property type="match status" value="1"/>
</dbReference>
<evidence type="ECO:0000313" key="10">
    <source>
        <dbReference type="Proteomes" id="UP000004115"/>
    </source>
</evidence>
<reference evidence="9 10" key="1">
    <citation type="submission" date="2009-09" db="EMBL/GenBank/DDBJ databases">
        <authorList>
            <person name="Qin X."/>
            <person name="Bachman B."/>
            <person name="Battles P."/>
            <person name="Bell A."/>
            <person name="Bess C."/>
            <person name="Bickham C."/>
            <person name="Chaboub L."/>
            <person name="Chen D."/>
            <person name="Coyle M."/>
            <person name="Deiros D.R."/>
            <person name="Dinh H."/>
            <person name="Forbes L."/>
            <person name="Fowler G."/>
            <person name="Francisco L."/>
            <person name="Fu Q."/>
            <person name="Gubbala S."/>
            <person name="Hale W."/>
            <person name="Han Y."/>
            <person name="Hemphill L."/>
            <person name="Highlander S.K."/>
            <person name="Hirani K."/>
            <person name="Hogues M."/>
            <person name="Jackson L."/>
            <person name="Jakkamsetti A."/>
            <person name="Javaid M."/>
            <person name="Jiang H."/>
            <person name="Korchina V."/>
            <person name="Kovar C."/>
            <person name="Lara F."/>
            <person name="Lee S."/>
            <person name="Mata R."/>
            <person name="Mathew T."/>
            <person name="Moen C."/>
            <person name="Morales K."/>
            <person name="Munidasa M."/>
            <person name="Nazareth L."/>
            <person name="Ngo R."/>
            <person name="Nguyen L."/>
            <person name="Okwuonu G."/>
            <person name="Ongeri F."/>
            <person name="Patil S."/>
            <person name="Petrosino J."/>
            <person name="Pham C."/>
            <person name="Pham P."/>
            <person name="Pu L.-L."/>
            <person name="Puazo M."/>
            <person name="Raj R."/>
            <person name="Reid J."/>
            <person name="Rouhana J."/>
            <person name="Saada N."/>
            <person name="Shang Y."/>
            <person name="Simmons D."/>
            <person name="Thornton R."/>
            <person name="Warren J."/>
            <person name="Weissenberger G."/>
            <person name="Zhang J."/>
            <person name="Zhang L."/>
            <person name="Zhou C."/>
            <person name="Zhu D."/>
            <person name="Muzny D."/>
            <person name="Worley K."/>
            <person name="Gibbs R."/>
        </authorList>
    </citation>
    <scope>NUCLEOTIDE SEQUENCE [LARGE SCALE GENOMIC DNA]</scope>
    <source>
        <strain evidence="9 10">DSM 13335</strain>
    </source>
</reference>
<dbReference type="InterPro" id="IPR038063">
    <property type="entry name" value="Transpep_catalytic_dom"/>
</dbReference>
<keyword evidence="7" id="KW-1133">Transmembrane helix</keyword>
<dbReference type="CDD" id="cd16913">
    <property type="entry name" value="YkuD_like"/>
    <property type="match status" value="1"/>
</dbReference>
<dbReference type="GO" id="GO:0008360">
    <property type="term" value="P:regulation of cell shape"/>
    <property type="evidence" value="ECO:0007669"/>
    <property type="project" value="UniProtKB-UniRule"/>
</dbReference>
<evidence type="ECO:0000256" key="6">
    <source>
        <dbReference type="PROSITE-ProRule" id="PRU01373"/>
    </source>
</evidence>
<feature type="transmembrane region" description="Helical" evidence="7">
    <location>
        <begin position="20"/>
        <end position="40"/>
    </location>
</feature>
<accession>C8PC04</accession>
<dbReference type="InterPro" id="IPR005490">
    <property type="entry name" value="LD_TPept_cat_dom"/>
</dbReference>
<organism evidence="9 10">
    <name type="scientific">Lactobacillus iners DSM 13335</name>
    <dbReference type="NCBI Taxonomy" id="525328"/>
    <lineage>
        <taxon>Bacteria</taxon>
        <taxon>Bacillati</taxon>
        <taxon>Bacillota</taxon>
        <taxon>Bacilli</taxon>
        <taxon>Lactobacillales</taxon>
        <taxon>Lactobacillaceae</taxon>
        <taxon>Lactobacillus</taxon>
    </lineage>
</organism>
<dbReference type="EMBL" id="ACLN01000004">
    <property type="protein sequence ID" value="EEW52303.1"/>
    <property type="molecule type" value="Genomic_DNA"/>
</dbReference>
<keyword evidence="7" id="KW-0472">Membrane</keyword>
<evidence type="ECO:0000256" key="2">
    <source>
        <dbReference type="ARBA" id="ARBA00022679"/>
    </source>
</evidence>
<gene>
    <name evidence="9" type="ORF">HMPREF0520_0624</name>
</gene>
<keyword evidence="4 6" id="KW-0573">Peptidoglycan synthesis</keyword>
<evidence type="ECO:0000256" key="5">
    <source>
        <dbReference type="ARBA" id="ARBA00023316"/>
    </source>
</evidence>
<dbReference type="Proteomes" id="UP000004115">
    <property type="component" value="Unassembled WGS sequence"/>
</dbReference>
<dbReference type="PROSITE" id="PS52029">
    <property type="entry name" value="LD_TPASE"/>
    <property type="match status" value="1"/>
</dbReference>
<dbReference type="GO" id="GO:0005576">
    <property type="term" value="C:extracellular region"/>
    <property type="evidence" value="ECO:0007669"/>
    <property type="project" value="TreeGrafter"/>
</dbReference>
<dbReference type="GO" id="GO:0071972">
    <property type="term" value="F:peptidoglycan L,D-transpeptidase activity"/>
    <property type="evidence" value="ECO:0007669"/>
    <property type="project" value="TreeGrafter"/>
</dbReference>
<feature type="domain" description="L,D-TPase catalytic" evidence="8">
    <location>
        <begin position="95"/>
        <end position="222"/>
    </location>
</feature>